<proteinExistence type="predicted"/>
<protein>
    <submittedName>
        <fullName evidence="1">Uncharacterized protein</fullName>
    </submittedName>
</protein>
<evidence type="ECO:0000313" key="2">
    <source>
        <dbReference type="Proteomes" id="UP001295462"/>
    </source>
</evidence>
<dbReference type="EMBL" id="CAKMUD010000149">
    <property type="protein sequence ID" value="CAH1603985.1"/>
    <property type="molecule type" value="Genomic_DNA"/>
</dbReference>
<reference evidence="1" key="1">
    <citation type="submission" date="2022-01" db="EMBL/GenBank/DDBJ databases">
        <authorList>
            <person name="Lagorce A."/>
        </authorList>
    </citation>
    <scope>NUCLEOTIDE SEQUENCE</scope>
    <source>
        <strain evidence="1">Th15_F1_A12</strain>
    </source>
</reference>
<name>A0AAU9QYV4_9VIBR</name>
<comment type="caution">
    <text evidence="1">The sequence shown here is derived from an EMBL/GenBank/DDBJ whole genome shotgun (WGS) entry which is preliminary data.</text>
</comment>
<gene>
    <name evidence="1" type="ORF">THF1A12_90089</name>
</gene>
<evidence type="ECO:0000313" key="1">
    <source>
        <dbReference type="EMBL" id="CAH1603985.1"/>
    </source>
</evidence>
<dbReference type="Proteomes" id="UP001295462">
    <property type="component" value="Unassembled WGS sequence"/>
</dbReference>
<sequence>MIRDIEKLHTLNLYENVERRGGVIESKTQGELVFEAMGLNVSEVIQLLLELMDLTRQVAEDDQKDPDKTNRLRHAQEDKRLKVRKIFFGTGLIRDLKEMEDPNFIDNLIDKHSVLVANYSHADLFDERMRIVKSNPKILQAYDQELRQVNLDFKTISYLHKAVKTKNQKLYDEVNRKIQTNFNKLPRAITTRNADLRFVVAGCLRRDAYFTDTHPFFDKIRADVRHPSIYISIAILSKACMKIERQIKK</sequence>
<dbReference type="AlphaFoldDB" id="A0AAU9QYV4"/>
<organism evidence="1 2">
    <name type="scientific">Vibrio jasicida</name>
    <dbReference type="NCBI Taxonomy" id="766224"/>
    <lineage>
        <taxon>Bacteria</taxon>
        <taxon>Pseudomonadati</taxon>
        <taxon>Pseudomonadota</taxon>
        <taxon>Gammaproteobacteria</taxon>
        <taxon>Vibrionales</taxon>
        <taxon>Vibrionaceae</taxon>
        <taxon>Vibrio</taxon>
    </lineage>
</organism>
<accession>A0AAU9QYV4</accession>